<evidence type="ECO:0000313" key="3">
    <source>
        <dbReference type="EMBL" id="SFI45847.1"/>
    </source>
</evidence>
<sequence>MKKSKLVALFISAAFAIVLAGCSSPTVTPAQTYTVTYVDGVDDAEIAVPTDSASYHAGDTVTVKFDGIGNRNYYEFTGWSDGSTTYTSNGTTSFTMGSANVTLTATWNGPFIGTKAPSVAKAVGDIVFNDGSAMPYSVYNTELTDAEKEAKKNSAIALIFYKGTGLNSDAADGTPDNTTSRTLGVGLKHYMKPNGFCLAWCRKTSDTDKADAFSVNITSIQCPASGTAGALTFTGDKNGSDNLEQIAAFDGISDTGGGDSTTSAEQAALNYPAFYFAKNYKNVEGSRVAGTDYESGWYLPSIAELFQIYANGKGSNKIFDIDAASESLRGDKFEISYYWSSSQYPPVNNPSYASFNNAYAYALYFNSKSWYGSLKDDTSSNNVCCIHEFN</sequence>
<dbReference type="InterPro" id="IPR044060">
    <property type="entry name" value="Bacterial_rp_domain"/>
</dbReference>
<dbReference type="AlphaFoldDB" id="A0A1I3IDD5"/>
<reference evidence="4" key="1">
    <citation type="submission" date="2016-10" db="EMBL/GenBank/DDBJ databases">
        <authorList>
            <person name="Varghese N."/>
            <person name="Submissions S."/>
        </authorList>
    </citation>
    <scope>NUCLEOTIDE SEQUENCE [LARGE SCALE GENOMIC DNA]</scope>
    <source>
        <strain evidence="4">XBD1002</strain>
    </source>
</reference>
<evidence type="ECO:0000256" key="1">
    <source>
        <dbReference type="SAM" id="SignalP"/>
    </source>
</evidence>
<name>A0A1I3IDD5_9SPIR</name>
<keyword evidence="1" id="KW-0732">Signal</keyword>
<feature type="domain" description="Bacterial repeat" evidence="2">
    <location>
        <begin position="50"/>
        <end position="108"/>
    </location>
</feature>
<dbReference type="RefSeq" id="WP_074930173.1">
    <property type="nucleotide sequence ID" value="NZ_FORI01000001.1"/>
</dbReference>
<dbReference type="Pfam" id="PF18998">
    <property type="entry name" value="Flg_new_2"/>
    <property type="match status" value="1"/>
</dbReference>
<evidence type="ECO:0000313" key="4">
    <source>
        <dbReference type="Proteomes" id="UP000182737"/>
    </source>
</evidence>
<organism evidence="3 4">
    <name type="scientific">Treponema bryantii</name>
    <dbReference type="NCBI Taxonomy" id="163"/>
    <lineage>
        <taxon>Bacteria</taxon>
        <taxon>Pseudomonadati</taxon>
        <taxon>Spirochaetota</taxon>
        <taxon>Spirochaetia</taxon>
        <taxon>Spirochaetales</taxon>
        <taxon>Treponemataceae</taxon>
        <taxon>Treponema</taxon>
    </lineage>
</organism>
<evidence type="ECO:0000259" key="2">
    <source>
        <dbReference type="Pfam" id="PF18998"/>
    </source>
</evidence>
<gene>
    <name evidence="3" type="ORF">SAMN04487775_101512</name>
</gene>
<dbReference type="EMBL" id="FORI01000001">
    <property type="protein sequence ID" value="SFI45847.1"/>
    <property type="molecule type" value="Genomic_DNA"/>
</dbReference>
<feature type="signal peptide" evidence="1">
    <location>
        <begin position="1"/>
        <end position="20"/>
    </location>
</feature>
<keyword evidence="4" id="KW-1185">Reference proteome</keyword>
<accession>A0A1I3IDD5</accession>
<dbReference type="Proteomes" id="UP000182737">
    <property type="component" value="Unassembled WGS sequence"/>
</dbReference>
<dbReference type="OrthoDB" id="361748at2"/>
<protein>
    <recommendedName>
        <fullName evidence="2">Bacterial repeat domain-containing protein</fullName>
    </recommendedName>
</protein>
<dbReference type="PROSITE" id="PS51257">
    <property type="entry name" value="PROKAR_LIPOPROTEIN"/>
    <property type="match status" value="1"/>
</dbReference>
<proteinExistence type="predicted"/>
<feature type="chain" id="PRO_5010300484" description="Bacterial repeat domain-containing protein" evidence="1">
    <location>
        <begin position="21"/>
        <end position="390"/>
    </location>
</feature>